<keyword evidence="6 9" id="KW-0663">Pyridoxal phosphate</keyword>
<dbReference type="PANTHER" id="PTHR30511:SF4">
    <property type="entry name" value="ALANINE RACEMASE, BIOSYNTHETIC"/>
    <property type="match status" value="1"/>
</dbReference>
<evidence type="ECO:0000259" key="12">
    <source>
        <dbReference type="SMART" id="SM01005"/>
    </source>
</evidence>
<dbReference type="STRING" id="314278.NB231_16028"/>
<gene>
    <name evidence="13" type="ORF">NB231_16028</name>
</gene>
<dbReference type="HAMAP" id="MF_01201">
    <property type="entry name" value="Ala_racemase"/>
    <property type="match status" value="1"/>
</dbReference>
<keyword evidence="7 9" id="KW-0413">Isomerase</keyword>
<feature type="active site" description="Proton acceptor; specific for L-alanine" evidence="9">
    <location>
        <position position="253"/>
    </location>
</feature>
<dbReference type="InterPro" id="IPR009006">
    <property type="entry name" value="Ala_racemase/Decarboxylase_C"/>
</dbReference>
<dbReference type="OrthoDB" id="9813814at2"/>
<comment type="function">
    <text evidence="9">Catalyzes the interconversion of L-alanine and D-alanine. May also act on other amino acids.</text>
</comment>
<dbReference type="FunFam" id="3.20.20.10:FF:000002">
    <property type="entry name" value="Alanine racemase"/>
    <property type="match status" value="1"/>
</dbReference>
<dbReference type="InterPro" id="IPR029066">
    <property type="entry name" value="PLP-binding_barrel"/>
</dbReference>
<dbReference type="Proteomes" id="UP000003374">
    <property type="component" value="Unassembled WGS sequence"/>
</dbReference>
<evidence type="ECO:0000313" key="13">
    <source>
        <dbReference type="EMBL" id="EAR23344.1"/>
    </source>
</evidence>
<sequence length="365" mass="40032">MTRLARATVDLGALRHNLAVARQAAPSARVIAVLKANGYGHGLLQVAAALAQADAFAVSCMAEASRLRLAGYRHRIILLAGYFEPDELPLFDRYALDPVIHAEWQLAPLERSTLQRPLDVWLKVDTGMHRLGFPAGQVCEVYQRLRSMPSVASVRFMTHLARADNRRDPTTRMQLETFEAACQGLSGERSIANSAATLAWRQTHAQWVRPGIMLYGCSPFIDGLESPALWPVQTLEARLVAVNYHRRGDLIGYGGIYACPEAMPVGVVSVGYGDGYPRHAPSGTPLLVAGREVSLVGRVSMDMLSVDLRSAPNAQVGDLVVLWGESLPVGRVAEQCGTIAYELLCKLTSRVQFRYVNRPTNMRET</sequence>
<feature type="domain" description="Alanine racemase C-terminal" evidence="12">
    <location>
        <begin position="232"/>
        <end position="356"/>
    </location>
</feature>
<dbReference type="GO" id="GO:0030170">
    <property type="term" value="F:pyridoxal phosphate binding"/>
    <property type="evidence" value="ECO:0007669"/>
    <property type="project" value="UniProtKB-UniRule"/>
</dbReference>
<evidence type="ECO:0000256" key="8">
    <source>
        <dbReference type="ARBA" id="ARBA00037912"/>
    </source>
</evidence>
<evidence type="ECO:0000256" key="1">
    <source>
        <dbReference type="ARBA" id="ARBA00000316"/>
    </source>
</evidence>
<dbReference type="Pfam" id="PF01168">
    <property type="entry name" value="Ala_racemase_N"/>
    <property type="match status" value="1"/>
</dbReference>
<dbReference type="NCBIfam" id="TIGR00492">
    <property type="entry name" value="alr"/>
    <property type="match status" value="1"/>
</dbReference>
<reference evidence="13 14" key="1">
    <citation type="submission" date="2006-02" db="EMBL/GenBank/DDBJ databases">
        <authorList>
            <person name="Waterbury J."/>
            <person name="Ferriera S."/>
            <person name="Johnson J."/>
            <person name="Kravitz S."/>
            <person name="Halpern A."/>
            <person name="Remington K."/>
            <person name="Beeson K."/>
            <person name="Tran B."/>
            <person name="Rogers Y.-H."/>
            <person name="Friedman R."/>
            <person name="Venter J.C."/>
        </authorList>
    </citation>
    <scope>NUCLEOTIDE SEQUENCE [LARGE SCALE GENOMIC DNA]</scope>
    <source>
        <strain evidence="13 14">Nb-231</strain>
    </source>
</reference>
<protein>
    <recommendedName>
        <fullName evidence="5 9">Alanine racemase</fullName>
        <ecNumber evidence="5 9">5.1.1.1</ecNumber>
    </recommendedName>
</protein>
<dbReference type="GO" id="GO:0005829">
    <property type="term" value="C:cytosol"/>
    <property type="evidence" value="ECO:0007669"/>
    <property type="project" value="TreeGrafter"/>
</dbReference>
<dbReference type="EMBL" id="AAOF01000001">
    <property type="protein sequence ID" value="EAR23344.1"/>
    <property type="molecule type" value="Genomic_DNA"/>
</dbReference>
<dbReference type="InterPro" id="IPR011079">
    <property type="entry name" value="Ala_racemase_C"/>
</dbReference>
<evidence type="ECO:0000256" key="10">
    <source>
        <dbReference type="PIRSR" id="PIRSR600821-50"/>
    </source>
</evidence>
<dbReference type="CDD" id="cd06827">
    <property type="entry name" value="PLPDE_III_AR_proteobact"/>
    <property type="match status" value="1"/>
</dbReference>
<dbReference type="GO" id="GO:0008784">
    <property type="term" value="F:alanine racemase activity"/>
    <property type="evidence" value="ECO:0007669"/>
    <property type="project" value="UniProtKB-UniRule"/>
</dbReference>
<dbReference type="SUPFAM" id="SSF50621">
    <property type="entry name" value="Alanine racemase C-terminal domain-like"/>
    <property type="match status" value="1"/>
</dbReference>
<dbReference type="RefSeq" id="WP_005004527.1">
    <property type="nucleotide sequence ID" value="NZ_CH672427.1"/>
</dbReference>
<feature type="binding site" evidence="9 11">
    <location>
        <position position="130"/>
    </location>
    <ligand>
        <name>substrate</name>
    </ligand>
</feature>
<evidence type="ECO:0000256" key="4">
    <source>
        <dbReference type="ARBA" id="ARBA00007880"/>
    </source>
</evidence>
<dbReference type="Pfam" id="PF00842">
    <property type="entry name" value="Ala_racemase_C"/>
    <property type="match status" value="1"/>
</dbReference>
<evidence type="ECO:0000313" key="14">
    <source>
        <dbReference type="Proteomes" id="UP000003374"/>
    </source>
</evidence>
<dbReference type="InterPro" id="IPR000821">
    <property type="entry name" value="Ala_racemase"/>
</dbReference>
<dbReference type="PROSITE" id="PS00395">
    <property type="entry name" value="ALANINE_RACEMASE"/>
    <property type="match status" value="1"/>
</dbReference>
<dbReference type="UniPathway" id="UPA00042">
    <property type="reaction ID" value="UER00497"/>
</dbReference>
<comment type="similarity">
    <text evidence="4 9">Belongs to the alanine racemase family.</text>
</comment>
<feature type="binding site" evidence="9 11">
    <location>
        <position position="301"/>
    </location>
    <ligand>
        <name>substrate</name>
    </ligand>
</feature>
<name>A4BM06_9GAMM</name>
<evidence type="ECO:0000256" key="3">
    <source>
        <dbReference type="ARBA" id="ARBA00004752"/>
    </source>
</evidence>
<dbReference type="Gene3D" id="2.40.37.10">
    <property type="entry name" value="Lyase, Ornithine Decarboxylase, Chain A, domain 1"/>
    <property type="match status" value="1"/>
</dbReference>
<dbReference type="AlphaFoldDB" id="A4BM06"/>
<evidence type="ECO:0000256" key="9">
    <source>
        <dbReference type="HAMAP-Rule" id="MF_01201"/>
    </source>
</evidence>
<dbReference type="HOGENOM" id="CLU_028393_1_0_6"/>
<comment type="cofactor">
    <cofactor evidence="2 9 10">
        <name>pyridoxal 5'-phosphate</name>
        <dbReference type="ChEBI" id="CHEBI:597326"/>
    </cofactor>
</comment>
<accession>A4BM06</accession>
<dbReference type="PANTHER" id="PTHR30511">
    <property type="entry name" value="ALANINE RACEMASE"/>
    <property type="match status" value="1"/>
</dbReference>
<evidence type="ECO:0000256" key="6">
    <source>
        <dbReference type="ARBA" id="ARBA00022898"/>
    </source>
</evidence>
<dbReference type="PRINTS" id="PR00992">
    <property type="entry name" value="ALARACEMASE"/>
</dbReference>
<feature type="modified residue" description="N6-(pyridoxal phosphate)lysine" evidence="9 10">
    <location>
        <position position="35"/>
    </location>
</feature>
<comment type="pathway">
    <text evidence="3">Cell wall biogenesis; peptidoglycan biosynthesis.</text>
</comment>
<dbReference type="EC" id="5.1.1.1" evidence="5 9"/>
<comment type="pathway">
    <text evidence="8 9">Amino-acid biosynthesis; D-alanine biosynthesis; D-alanine from L-alanine: step 1/1.</text>
</comment>
<evidence type="ECO:0000256" key="11">
    <source>
        <dbReference type="PIRSR" id="PIRSR600821-52"/>
    </source>
</evidence>
<dbReference type="SUPFAM" id="SSF51419">
    <property type="entry name" value="PLP-binding barrel"/>
    <property type="match status" value="1"/>
</dbReference>
<evidence type="ECO:0000256" key="2">
    <source>
        <dbReference type="ARBA" id="ARBA00001933"/>
    </source>
</evidence>
<dbReference type="SMART" id="SM01005">
    <property type="entry name" value="Ala_racemase_C"/>
    <property type="match status" value="1"/>
</dbReference>
<feature type="active site" description="Proton acceptor; specific for D-alanine" evidence="9">
    <location>
        <position position="35"/>
    </location>
</feature>
<proteinExistence type="inferred from homology"/>
<comment type="catalytic activity">
    <reaction evidence="1 9">
        <text>L-alanine = D-alanine</text>
        <dbReference type="Rhea" id="RHEA:20249"/>
        <dbReference type="ChEBI" id="CHEBI:57416"/>
        <dbReference type="ChEBI" id="CHEBI:57972"/>
        <dbReference type="EC" id="5.1.1.1"/>
    </reaction>
</comment>
<dbReference type="InterPro" id="IPR020622">
    <property type="entry name" value="Ala_racemase_pyridoxalP-BS"/>
</dbReference>
<evidence type="ECO:0000256" key="5">
    <source>
        <dbReference type="ARBA" id="ARBA00013089"/>
    </source>
</evidence>
<dbReference type="GO" id="GO:0030632">
    <property type="term" value="P:D-alanine biosynthetic process"/>
    <property type="evidence" value="ECO:0007669"/>
    <property type="project" value="UniProtKB-UniRule"/>
</dbReference>
<dbReference type="Gene3D" id="3.20.20.10">
    <property type="entry name" value="Alanine racemase"/>
    <property type="match status" value="1"/>
</dbReference>
<keyword evidence="14" id="KW-1185">Reference proteome</keyword>
<comment type="caution">
    <text evidence="13">The sequence shown here is derived from an EMBL/GenBank/DDBJ whole genome shotgun (WGS) entry which is preliminary data.</text>
</comment>
<organism evidence="13 14">
    <name type="scientific">Nitrococcus mobilis Nb-231</name>
    <dbReference type="NCBI Taxonomy" id="314278"/>
    <lineage>
        <taxon>Bacteria</taxon>
        <taxon>Pseudomonadati</taxon>
        <taxon>Pseudomonadota</taxon>
        <taxon>Gammaproteobacteria</taxon>
        <taxon>Chromatiales</taxon>
        <taxon>Ectothiorhodospiraceae</taxon>
        <taxon>Nitrococcus</taxon>
    </lineage>
</organism>
<dbReference type="InterPro" id="IPR001608">
    <property type="entry name" value="Ala_racemase_N"/>
</dbReference>
<dbReference type="eggNOG" id="COG0787">
    <property type="taxonomic scope" value="Bacteria"/>
</dbReference>
<evidence type="ECO:0000256" key="7">
    <source>
        <dbReference type="ARBA" id="ARBA00023235"/>
    </source>
</evidence>